<name>A0A1G9W4H7_9EURY</name>
<proteinExistence type="predicted"/>
<evidence type="ECO:0000313" key="5">
    <source>
        <dbReference type="Proteomes" id="UP000199451"/>
    </source>
</evidence>
<gene>
    <name evidence="4" type="ORF">SAMN04487949_2601</name>
</gene>
<protein>
    <submittedName>
        <fullName evidence="4">Helix-turn-helix domain-containing protein</fullName>
    </submittedName>
</protein>
<keyword evidence="2" id="KW-1133">Transmembrane helix</keyword>
<dbReference type="GO" id="GO:0003700">
    <property type="term" value="F:DNA-binding transcription factor activity"/>
    <property type="evidence" value="ECO:0007669"/>
    <property type="project" value="InterPro"/>
</dbReference>
<keyword evidence="2" id="KW-0472">Membrane</keyword>
<keyword evidence="2" id="KW-0812">Transmembrane</keyword>
<dbReference type="InterPro" id="IPR011991">
    <property type="entry name" value="ArsR-like_HTH"/>
</dbReference>
<dbReference type="STRING" id="660521.SAMN04487949_2601"/>
<dbReference type="InterPro" id="IPR056525">
    <property type="entry name" value="HVO_1552_C"/>
</dbReference>
<feature type="domain" description="HTH arsR-type" evidence="3">
    <location>
        <begin position="31"/>
        <end position="111"/>
    </location>
</feature>
<dbReference type="PANTHER" id="PTHR38600:SF1">
    <property type="entry name" value="TRANSCRIPTIONAL REGULATORY PROTEIN"/>
    <property type="match status" value="1"/>
</dbReference>
<dbReference type="Pfam" id="PF24267">
    <property type="entry name" value="HVO_1552_C"/>
    <property type="match status" value="1"/>
</dbReference>
<dbReference type="RefSeq" id="WP_089698002.1">
    <property type="nucleotide sequence ID" value="NZ_FNHL01000003.1"/>
</dbReference>
<dbReference type="SUPFAM" id="SSF46785">
    <property type="entry name" value="Winged helix' DNA-binding domain"/>
    <property type="match status" value="1"/>
</dbReference>
<evidence type="ECO:0000256" key="1">
    <source>
        <dbReference type="SAM" id="MobiDB-lite"/>
    </source>
</evidence>
<evidence type="ECO:0000259" key="3">
    <source>
        <dbReference type="SMART" id="SM00418"/>
    </source>
</evidence>
<dbReference type="CDD" id="cd00090">
    <property type="entry name" value="HTH_ARSR"/>
    <property type="match status" value="1"/>
</dbReference>
<dbReference type="Gene3D" id="1.10.10.10">
    <property type="entry name" value="Winged helix-like DNA-binding domain superfamily/Winged helix DNA-binding domain"/>
    <property type="match status" value="1"/>
</dbReference>
<feature type="transmembrane region" description="Helical" evidence="2">
    <location>
        <begin position="126"/>
        <end position="144"/>
    </location>
</feature>
<dbReference type="PANTHER" id="PTHR38600">
    <property type="entry name" value="TRANSCRIPTIONAL REGULATORY PROTEIN"/>
    <property type="match status" value="1"/>
</dbReference>
<sequence>MAKLLPSSPDVSAVEETEPRVIGVDSDDADDMLSALSSTTARKLLTELHDEPDSPSSLADRLDTSLQNVQYHLGKLEAASLVEVVDTVYSEKGREMKVYAPSNRPLVVFAGREQDSTGLQTALKRLLGGFGILGFTSLFVQYLLSDGAWFSFGAPAGGGDAGSAATAESVQMAADTTATATAAGLPPGLLFFLGGALVLTLAFAVWYARR</sequence>
<evidence type="ECO:0000256" key="2">
    <source>
        <dbReference type="SAM" id="Phobius"/>
    </source>
</evidence>
<organism evidence="4 5">
    <name type="scientific">Halogranum gelatinilyticum</name>
    <dbReference type="NCBI Taxonomy" id="660521"/>
    <lineage>
        <taxon>Archaea</taxon>
        <taxon>Methanobacteriati</taxon>
        <taxon>Methanobacteriota</taxon>
        <taxon>Stenosarchaea group</taxon>
        <taxon>Halobacteria</taxon>
        <taxon>Halobacteriales</taxon>
        <taxon>Haloferacaceae</taxon>
    </lineage>
</organism>
<dbReference type="InterPro" id="IPR036390">
    <property type="entry name" value="WH_DNA-bd_sf"/>
</dbReference>
<evidence type="ECO:0000313" key="4">
    <source>
        <dbReference type="EMBL" id="SDM78965.1"/>
    </source>
</evidence>
<accession>A0A1G9W4H7</accession>
<feature type="transmembrane region" description="Helical" evidence="2">
    <location>
        <begin position="189"/>
        <end position="208"/>
    </location>
</feature>
<dbReference type="InterPro" id="IPR036388">
    <property type="entry name" value="WH-like_DNA-bd_sf"/>
</dbReference>
<dbReference type="InterPro" id="IPR001845">
    <property type="entry name" value="HTH_ArsR_DNA-bd_dom"/>
</dbReference>
<dbReference type="SMART" id="SM00418">
    <property type="entry name" value="HTH_ARSR"/>
    <property type="match status" value="1"/>
</dbReference>
<dbReference type="AlphaFoldDB" id="A0A1G9W4H7"/>
<dbReference type="Pfam" id="PF12840">
    <property type="entry name" value="HTH_20"/>
    <property type="match status" value="1"/>
</dbReference>
<keyword evidence="5" id="KW-1185">Reference proteome</keyword>
<dbReference type="EMBL" id="FNHL01000003">
    <property type="protein sequence ID" value="SDM78965.1"/>
    <property type="molecule type" value="Genomic_DNA"/>
</dbReference>
<dbReference type="Proteomes" id="UP000199451">
    <property type="component" value="Unassembled WGS sequence"/>
</dbReference>
<reference evidence="5" key="1">
    <citation type="submission" date="2016-10" db="EMBL/GenBank/DDBJ databases">
        <authorList>
            <person name="Varghese N."/>
            <person name="Submissions S."/>
        </authorList>
    </citation>
    <scope>NUCLEOTIDE SEQUENCE [LARGE SCALE GENOMIC DNA]</scope>
    <source>
        <strain evidence="5">CGMCC 1.10119</strain>
    </source>
</reference>
<feature type="region of interest" description="Disordered" evidence="1">
    <location>
        <begin position="1"/>
        <end position="28"/>
    </location>
</feature>
<dbReference type="OrthoDB" id="11368at2157"/>